<proteinExistence type="predicted"/>
<sequence length="163" mass="18083">MTISTTIIRGSPSHRDNKALIATSPVLSWYARYVVDFATAKTTTPPTKYYASTATLVNPDQSTISGADAIWDYYIHLYGQFEKCAHEVISMTALSNDETGTHTLLVETINHLHLRDNKGVVPLPQAFAYEISEAEEGAGTAGLQIWELRCYFERGLLQRVAKS</sequence>
<dbReference type="InterPro" id="IPR032710">
    <property type="entry name" value="NTF2-like_dom_sf"/>
</dbReference>
<dbReference type="AlphaFoldDB" id="A0A5N7BIV3"/>
<dbReference type="OrthoDB" id="4971611at2759"/>
<evidence type="ECO:0008006" key="3">
    <source>
        <dbReference type="Google" id="ProtNLM"/>
    </source>
</evidence>
<name>A0A5N7BIV3_9EURO</name>
<organism evidence="1 2">
    <name type="scientific">Aspergillus bertholletiae</name>
    <dbReference type="NCBI Taxonomy" id="1226010"/>
    <lineage>
        <taxon>Eukaryota</taxon>
        <taxon>Fungi</taxon>
        <taxon>Dikarya</taxon>
        <taxon>Ascomycota</taxon>
        <taxon>Pezizomycotina</taxon>
        <taxon>Eurotiomycetes</taxon>
        <taxon>Eurotiomycetidae</taxon>
        <taxon>Eurotiales</taxon>
        <taxon>Aspergillaceae</taxon>
        <taxon>Aspergillus</taxon>
        <taxon>Aspergillus subgen. Circumdati</taxon>
    </lineage>
</organism>
<protein>
    <recommendedName>
        <fullName evidence="3">SnoaL-like domain-containing protein</fullName>
    </recommendedName>
</protein>
<dbReference type="SUPFAM" id="SSF54427">
    <property type="entry name" value="NTF2-like"/>
    <property type="match status" value="1"/>
</dbReference>
<dbReference type="EMBL" id="ML736168">
    <property type="protein sequence ID" value="KAE8381700.1"/>
    <property type="molecule type" value="Genomic_DNA"/>
</dbReference>
<evidence type="ECO:0000313" key="2">
    <source>
        <dbReference type="Proteomes" id="UP000326198"/>
    </source>
</evidence>
<dbReference type="Proteomes" id="UP000326198">
    <property type="component" value="Unassembled WGS sequence"/>
</dbReference>
<reference evidence="1 2" key="1">
    <citation type="submission" date="2019-04" db="EMBL/GenBank/DDBJ databases">
        <title>Friends and foes A comparative genomics studyof 23 Aspergillus species from section Flavi.</title>
        <authorList>
            <consortium name="DOE Joint Genome Institute"/>
            <person name="Kjaerbolling I."/>
            <person name="Vesth T."/>
            <person name="Frisvad J.C."/>
            <person name="Nybo J.L."/>
            <person name="Theobald S."/>
            <person name="Kildgaard S."/>
            <person name="Isbrandt T."/>
            <person name="Kuo A."/>
            <person name="Sato A."/>
            <person name="Lyhne E.K."/>
            <person name="Kogle M.E."/>
            <person name="Wiebenga A."/>
            <person name="Kun R.S."/>
            <person name="Lubbers R.J."/>
            <person name="Makela M.R."/>
            <person name="Barry K."/>
            <person name="Chovatia M."/>
            <person name="Clum A."/>
            <person name="Daum C."/>
            <person name="Haridas S."/>
            <person name="He G."/>
            <person name="LaButti K."/>
            <person name="Lipzen A."/>
            <person name="Mondo S."/>
            <person name="Riley R."/>
            <person name="Salamov A."/>
            <person name="Simmons B.A."/>
            <person name="Magnuson J.K."/>
            <person name="Henrissat B."/>
            <person name="Mortensen U.H."/>
            <person name="Larsen T.O."/>
            <person name="Devries R.P."/>
            <person name="Grigoriev I.V."/>
            <person name="Machida M."/>
            <person name="Baker S.E."/>
            <person name="Andersen M.R."/>
        </authorList>
    </citation>
    <scope>NUCLEOTIDE SEQUENCE [LARGE SCALE GENOMIC DNA]</scope>
    <source>
        <strain evidence="1 2">IBT 29228</strain>
    </source>
</reference>
<gene>
    <name evidence="1" type="ORF">BDV26DRAFT_254887</name>
</gene>
<evidence type="ECO:0000313" key="1">
    <source>
        <dbReference type="EMBL" id="KAE8381700.1"/>
    </source>
</evidence>
<accession>A0A5N7BIV3</accession>
<keyword evidence="2" id="KW-1185">Reference proteome</keyword>